<dbReference type="InterPro" id="IPR052548">
    <property type="entry name" value="Type_VII_TA_antitoxin"/>
</dbReference>
<dbReference type="InterPro" id="IPR043519">
    <property type="entry name" value="NT_sf"/>
</dbReference>
<keyword evidence="3" id="KW-1185">Reference proteome</keyword>
<dbReference type="AlphaFoldDB" id="A0A2C6M9Q4"/>
<comment type="caution">
    <text evidence="2">The sequence shown here is derived from an EMBL/GenBank/DDBJ whole genome shotgun (WGS) entry which is preliminary data.</text>
</comment>
<dbReference type="PANTHER" id="PTHR33933">
    <property type="entry name" value="NUCLEOTIDYLTRANSFERASE"/>
    <property type="match status" value="1"/>
</dbReference>
<dbReference type="OrthoDB" id="9813766at2"/>
<reference evidence="2 3" key="1">
    <citation type="submission" date="2013-09" db="EMBL/GenBank/DDBJ databases">
        <title>Biodegradation of hydrocarbons in the deep terrestrial subsurface : characterization of a microbial consortium composed of two Desulfotomaculum species originating from a deep geological formation.</title>
        <authorList>
            <person name="Aullo T."/>
            <person name="Berlendis S."/>
            <person name="Lascourreges J.-F."/>
            <person name="Dessort D."/>
            <person name="Saint-Laurent S."/>
            <person name="Schraauwers B."/>
            <person name="Mas J."/>
            <person name="Magot M."/>
            <person name="Ranchou-Peyruse A."/>
        </authorList>
    </citation>
    <scope>NUCLEOTIDE SEQUENCE [LARGE SCALE GENOMIC DNA]</scope>
    <source>
        <strain evidence="2 3">Bs107</strain>
    </source>
</reference>
<protein>
    <recommendedName>
        <fullName evidence="1">Polymerase nucleotidyl transferase domain-containing protein</fullName>
    </recommendedName>
</protein>
<dbReference type="EMBL" id="AWQQ01000156">
    <property type="protein sequence ID" value="PHJ36708.1"/>
    <property type="molecule type" value="Genomic_DNA"/>
</dbReference>
<feature type="domain" description="Polymerase nucleotidyl transferase" evidence="1">
    <location>
        <begin position="23"/>
        <end position="57"/>
    </location>
</feature>
<dbReference type="SUPFAM" id="SSF81301">
    <property type="entry name" value="Nucleotidyltransferase"/>
    <property type="match status" value="1"/>
</dbReference>
<dbReference type="InterPro" id="IPR002934">
    <property type="entry name" value="Polymerase_NTP_transf_dom"/>
</dbReference>
<dbReference type="PANTHER" id="PTHR33933:SF1">
    <property type="entry name" value="PROTEIN ADENYLYLTRANSFERASE MNTA-RELATED"/>
    <property type="match status" value="1"/>
</dbReference>
<dbReference type="CDD" id="cd05403">
    <property type="entry name" value="NT_KNTase_like"/>
    <property type="match status" value="1"/>
</dbReference>
<proteinExistence type="predicted"/>
<name>A0A2C6M9Q4_9FIRM</name>
<sequence>MNTLTPVERQVLASFVDYLNGAFPGEITQIIFYGSRARGDNRQDSDMDILILVKDKKK</sequence>
<gene>
    <name evidence="2" type="ORF">P378_20585</name>
</gene>
<dbReference type="RefSeq" id="WP_099084222.1">
    <property type="nucleotide sequence ID" value="NZ_AWQQ01000156.1"/>
</dbReference>
<evidence type="ECO:0000313" key="3">
    <source>
        <dbReference type="Proteomes" id="UP000222564"/>
    </source>
</evidence>
<evidence type="ECO:0000259" key="1">
    <source>
        <dbReference type="Pfam" id="PF01909"/>
    </source>
</evidence>
<accession>A0A2C6M9Q4</accession>
<evidence type="ECO:0000313" key="2">
    <source>
        <dbReference type="EMBL" id="PHJ36708.1"/>
    </source>
</evidence>
<dbReference type="Proteomes" id="UP000222564">
    <property type="component" value="Unassembled WGS sequence"/>
</dbReference>
<organism evidence="2 3">
    <name type="scientific">Desulforamulus profundi</name>
    <dbReference type="NCBI Taxonomy" id="1383067"/>
    <lineage>
        <taxon>Bacteria</taxon>
        <taxon>Bacillati</taxon>
        <taxon>Bacillota</taxon>
        <taxon>Clostridia</taxon>
        <taxon>Eubacteriales</taxon>
        <taxon>Peptococcaceae</taxon>
        <taxon>Desulforamulus</taxon>
    </lineage>
</organism>
<dbReference type="Gene3D" id="3.30.460.10">
    <property type="entry name" value="Beta Polymerase, domain 2"/>
    <property type="match status" value="1"/>
</dbReference>
<dbReference type="GO" id="GO:0016779">
    <property type="term" value="F:nucleotidyltransferase activity"/>
    <property type="evidence" value="ECO:0007669"/>
    <property type="project" value="InterPro"/>
</dbReference>
<dbReference type="Pfam" id="PF01909">
    <property type="entry name" value="NTP_transf_2"/>
    <property type="match status" value="1"/>
</dbReference>